<comment type="subcellular location">
    <subcellularLocation>
        <location evidence="1 13">Cytoplasm</location>
    </subcellularLocation>
</comment>
<evidence type="ECO:0000256" key="5">
    <source>
        <dbReference type="ARBA" id="ARBA00022695"/>
    </source>
</evidence>
<feature type="binding site" evidence="13">
    <location>
        <position position="111"/>
    </location>
    <ligand>
        <name>Mg(2+)</name>
        <dbReference type="ChEBI" id="CHEBI:18420"/>
    </ligand>
</feature>
<sequence>MDKGIKNKRVIFLADCQSFYASVEKAHHPEYRNRPLVVAGDPARRSGIVLAACPLAKKYGITTAERLGEAINKCPDLVVVRPRMQEYIKVSLQITEILQSYTDLVEPLSVDEQHLDVTASIKLLGSPQEIAKSIQSRVWNEIGVYTRIGISENKVLAKMACDNFAKKNGDGIFYLPKTEMEQKLWPLPVNKMYHIGSRMTRHLKRMGIHTIGDLACASVLRLQKRWGINGEVIWRIANGLDDSPVTPDTYIGQKGVGHQMTLPRDYMTINELLVPLLELSELVCQRCRAKGYMGQVVSVGCQGTDFDYPTGFHRQMKLEDPTNLSDEVNRAVVLLFKRHWNGLPVRKISVSLTGLVRDDTFQLVLFEDRMKKLALEKALDGIKDRFGNASIMRAVSLTAAGQAKDRSMKIGGHYK</sequence>
<evidence type="ECO:0000256" key="13">
    <source>
        <dbReference type="HAMAP-Rule" id="MF_01113"/>
    </source>
</evidence>
<evidence type="ECO:0000256" key="1">
    <source>
        <dbReference type="ARBA" id="ARBA00004496"/>
    </source>
</evidence>
<keyword evidence="4 13" id="KW-0808">Transferase</keyword>
<dbReference type="Gene3D" id="3.30.70.270">
    <property type="match status" value="1"/>
</dbReference>
<dbReference type="GO" id="GO:0006281">
    <property type="term" value="P:DNA repair"/>
    <property type="evidence" value="ECO:0007669"/>
    <property type="project" value="UniProtKB-UniRule"/>
</dbReference>
<keyword evidence="13" id="KW-0239">DNA-directed DNA polymerase</keyword>
<dbReference type="Gene3D" id="3.30.1490.100">
    <property type="entry name" value="DNA polymerase, Y-family, little finger domain"/>
    <property type="match status" value="1"/>
</dbReference>
<evidence type="ECO:0000256" key="11">
    <source>
        <dbReference type="ARBA" id="ARBA00023204"/>
    </source>
</evidence>
<dbReference type="InterPro" id="IPR022880">
    <property type="entry name" value="DNApol_IV"/>
</dbReference>
<dbReference type="GO" id="GO:0003684">
    <property type="term" value="F:damaged DNA binding"/>
    <property type="evidence" value="ECO:0007669"/>
    <property type="project" value="InterPro"/>
</dbReference>
<evidence type="ECO:0000256" key="8">
    <source>
        <dbReference type="ARBA" id="ARBA00022763"/>
    </source>
</evidence>
<dbReference type="PANTHER" id="PTHR11076:SF35">
    <property type="entry name" value="DNA REPAIR PROTEIN HOMOLOG YOBH"/>
    <property type="match status" value="1"/>
</dbReference>
<name>A0A1U9YTU2_9BACL</name>
<dbReference type="EC" id="2.7.7.7" evidence="13"/>
<keyword evidence="6 13" id="KW-0235">DNA replication</keyword>
<evidence type="ECO:0000256" key="12">
    <source>
        <dbReference type="ARBA" id="ARBA00049244"/>
    </source>
</evidence>
<dbReference type="GO" id="GO:0003887">
    <property type="term" value="F:DNA-directed DNA polymerase activity"/>
    <property type="evidence" value="ECO:0007669"/>
    <property type="project" value="UniProtKB-UniRule"/>
</dbReference>
<feature type="binding site" evidence="13">
    <location>
        <position position="15"/>
    </location>
    <ligand>
        <name>Mg(2+)</name>
        <dbReference type="ChEBI" id="CHEBI:18420"/>
    </ligand>
</feature>
<evidence type="ECO:0000256" key="4">
    <source>
        <dbReference type="ARBA" id="ARBA00022679"/>
    </source>
</evidence>
<dbReference type="GO" id="GO:0000287">
    <property type="term" value="F:magnesium ion binding"/>
    <property type="evidence" value="ECO:0007669"/>
    <property type="project" value="UniProtKB-UniRule"/>
</dbReference>
<evidence type="ECO:0000313" key="15">
    <source>
        <dbReference type="Proteomes" id="UP000192727"/>
    </source>
</evidence>
<gene>
    <name evidence="14" type="primary">polYB</name>
    <name evidence="13" type="synonym">dinB</name>
    <name evidence="14" type="ORF">B7C51_21445</name>
</gene>
<dbReference type="PANTHER" id="PTHR11076">
    <property type="entry name" value="DNA REPAIR POLYMERASE UMUC / TRANSFERASE FAMILY MEMBER"/>
    <property type="match status" value="1"/>
</dbReference>
<dbReference type="Gene3D" id="1.10.150.20">
    <property type="entry name" value="5' to 3' exonuclease, C-terminal subdomain"/>
    <property type="match status" value="1"/>
</dbReference>
<dbReference type="GeneID" id="64219474"/>
<keyword evidence="5 13" id="KW-0548">Nucleotidyltransferase</keyword>
<keyword evidence="3 13" id="KW-0963">Cytoplasm</keyword>
<evidence type="ECO:0000256" key="10">
    <source>
        <dbReference type="ARBA" id="ARBA00023125"/>
    </source>
</evidence>
<dbReference type="RefSeq" id="WP_077995536.1">
    <property type="nucleotide sequence ID" value="NZ_CP019794.1"/>
</dbReference>
<keyword evidence="13" id="KW-0515">Mutator protein</keyword>
<feature type="site" description="Substrate discrimination" evidence="13">
    <location>
        <position position="20"/>
    </location>
</feature>
<protein>
    <recommendedName>
        <fullName evidence="13">DNA polymerase IV</fullName>
        <shortName evidence="13">Pol IV</shortName>
        <ecNumber evidence="13">2.7.7.7</ecNumber>
    </recommendedName>
</protein>
<dbReference type="Pfam" id="PF21999">
    <property type="entry name" value="IMS_HHH_1"/>
    <property type="match status" value="1"/>
</dbReference>
<dbReference type="GO" id="GO:0006261">
    <property type="term" value="P:DNA-templated DNA replication"/>
    <property type="evidence" value="ECO:0007669"/>
    <property type="project" value="UniProtKB-UniRule"/>
</dbReference>
<proteinExistence type="inferred from homology"/>
<dbReference type="PROSITE" id="PS50173">
    <property type="entry name" value="UMUC"/>
    <property type="match status" value="1"/>
</dbReference>
<comment type="catalytic activity">
    <reaction evidence="12 13">
        <text>DNA(n) + a 2'-deoxyribonucleoside 5'-triphosphate = DNA(n+1) + diphosphate</text>
        <dbReference type="Rhea" id="RHEA:22508"/>
        <dbReference type="Rhea" id="RHEA-COMP:17339"/>
        <dbReference type="Rhea" id="RHEA-COMP:17340"/>
        <dbReference type="ChEBI" id="CHEBI:33019"/>
        <dbReference type="ChEBI" id="CHEBI:61560"/>
        <dbReference type="ChEBI" id="CHEBI:173112"/>
        <dbReference type="EC" id="2.7.7.7"/>
    </reaction>
</comment>
<evidence type="ECO:0000256" key="3">
    <source>
        <dbReference type="ARBA" id="ARBA00022490"/>
    </source>
</evidence>
<dbReference type="EMBL" id="CP020557">
    <property type="protein sequence ID" value="ARF69852.1"/>
    <property type="molecule type" value="Genomic_DNA"/>
</dbReference>
<evidence type="ECO:0000256" key="7">
    <source>
        <dbReference type="ARBA" id="ARBA00022723"/>
    </source>
</evidence>
<dbReference type="NCBIfam" id="NF002848">
    <property type="entry name" value="PRK03103.1"/>
    <property type="match status" value="1"/>
</dbReference>
<dbReference type="GO" id="GO:0009432">
    <property type="term" value="P:SOS response"/>
    <property type="evidence" value="ECO:0007669"/>
    <property type="project" value="TreeGrafter"/>
</dbReference>
<dbReference type="CDD" id="cd03586">
    <property type="entry name" value="PolY_Pol_IV_kappa"/>
    <property type="match status" value="1"/>
</dbReference>
<keyword evidence="8 13" id="KW-0227">DNA damage</keyword>
<dbReference type="HAMAP" id="MF_01113">
    <property type="entry name" value="DNApol_IV"/>
    <property type="match status" value="1"/>
</dbReference>
<evidence type="ECO:0000313" key="14">
    <source>
        <dbReference type="EMBL" id="ARF69852.1"/>
    </source>
</evidence>
<evidence type="ECO:0000256" key="2">
    <source>
        <dbReference type="ARBA" id="ARBA00010945"/>
    </source>
</evidence>
<reference evidence="14 15" key="1">
    <citation type="submission" date="2017-03" db="EMBL/GenBank/DDBJ databases">
        <title>Paenibacillus larvae genome sequencing.</title>
        <authorList>
            <person name="Dingman D.W."/>
        </authorList>
    </citation>
    <scope>NUCLEOTIDE SEQUENCE [LARGE SCALE GENOMIC DNA]</scope>
    <source>
        <strain evidence="14 15">SAG 10367</strain>
    </source>
</reference>
<dbReference type="GO" id="GO:0005829">
    <property type="term" value="C:cytosol"/>
    <property type="evidence" value="ECO:0007669"/>
    <property type="project" value="TreeGrafter"/>
</dbReference>
<dbReference type="Proteomes" id="UP000192727">
    <property type="component" value="Chromosome"/>
</dbReference>
<dbReference type="InterPro" id="IPR001126">
    <property type="entry name" value="UmuC"/>
</dbReference>
<dbReference type="Gene3D" id="3.40.1170.60">
    <property type="match status" value="1"/>
</dbReference>
<dbReference type="GO" id="GO:0042276">
    <property type="term" value="P:error-prone translesion synthesis"/>
    <property type="evidence" value="ECO:0007669"/>
    <property type="project" value="TreeGrafter"/>
</dbReference>
<dbReference type="Pfam" id="PF00817">
    <property type="entry name" value="IMS"/>
    <property type="match status" value="1"/>
</dbReference>
<dbReference type="InterPro" id="IPR043128">
    <property type="entry name" value="Rev_trsase/Diguanyl_cyclase"/>
</dbReference>
<evidence type="ECO:0000256" key="6">
    <source>
        <dbReference type="ARBA" id="ARBA00022705"/>
    </source>
</evidence>
<keyword evidence="10 13" id="KW-0238">DNA-binding</keyword>
<dbReference type="AlphaFoldDB" id="A0A1U9YTU2"/>
<keyword evidence="9 13" id="KW-0460">Magnesium</keyword>
<dbReference type="InterPro" id="IPR036775">
    <property type="entry name" value="DNA_pol_Y-fam_lit_finger_sf"/>
</dbReference>
<keyword evidence="11 13" id="KW-0234">DNA repair</keyword>
<accession>A0A1U9YTU2</accession>
<dbReference type="InterPro" id="IPR053848">
    <property type="entry name" value="IMS_HHH_1"/>
</dbReference>
<organism evidence="14 15">
    <name type="scientific">Paenibacillus larvae subsp. pulvifaciens</name>
    <dbReference type="NCBI Taxonomy" id="1477"/>
    <lineage>
        <taxon>Bacteria</taxon>
        <taxon>Bacillati</taxon>
        <taxon>Bacillota</taxon>
        <taxon>Bacilli</taxon>
        <taxon>Bacillales</taxon>
        <taxon>Paenibacillaceae</taxon>
        <taxon>Paenibacillus</taxon>
    </lineage>
</organism>
<keyword evidence="7 13" id="KW-0479">Metal-binding</keyword>
<dbReference type="InterPro" id="IPR043502">
    <property type="entry name" value="DNA/RNA_pol_sf"/>
</dbReference>
<evidence type="ECO:0000256" key="9">
    <source>
        <dbReference type="ARBA" id="ARBA00022842"/>
    </source>
</evidence>
<feature type="active site" evidence="13">
    <location>
        <position position="112"/>
    </location>
</feature>
<comment type="cofactor">
    <cofactor evidence="13">
        <name>Mg(2+)</name>
        <dbReference type="ChEBI" id="CHEBI:18420"/>
    </cofactor>
    <text evidence="13">Binds 2 magnesium ions per subunit.</text>
</comment>
<comment type="subunit">
    <text evidence="13">Monomer.</text>
</comment>
<dbReference type="InterPro" id="IPR017961">
    <property type="entry name" value="DNA_pol_Y-fam_little_finger"/>
</dbReference>
<dbReference type="Pfam" id="PF11799">
    <property type="entry name" value="IMS_C"/>
    <property type="match status" value="1"/>
</dbReference>
<comment type="similarity">
    <text evidence="2 13">Belongs to the DNA polymerase type-Y family.</text>
</comment>
<dbReference type="SUPFAM" id="SSF100879">
    <property type="entry name" value="Lesion bypass DNA polymerase (Y-family), little finger domain"/>
    <property type="match status" value="1"/>
</dbReference>
<comment type="function">
    <text evidence="13">Poorly processive, error-prone DNA polymerase involved in untargeted mutagenesis. Copies undamaged DNA at stalled replication forks, which arise in vivo from mismatched or misaligned primer ends. These misaligned primers can be extended by PolIV. Exhibits no 3'-5' exonuclease (proofreading) activity. May be involved in translesional synthesis, in conjunction with the beta clamp from PolIII.</text>
</comment>
<dbReference type="InterPro" id="IPR050116">
    <property type="entry name" value="DNA_polymerase-Y"/>
</dbReference>
<dbReference type="SUPFAM" id="SSF56672">
    <property type="entry name" value="DNA/RNA polymerases"/>
    <property type="match status" value="1"/>
</dbReference>